<feature type="compositionally biased region" description="Polar residues" evidence="1">
    <location>
        <begin position="1"/>
        <end position="14"/>
    </location>
</feature>
<accession>A0A401Z8K2</accession>
<sequence length="182" mass="17775">MFEESSSLRPTTWTAPDCHDMQEQTPQSIPGIAGSTEVEAPFFSVIRDGAVKSIAHTSEGGSRQLSGHIARLISAVSLGAALLGTLGGCGSTSDVPCPTPTATNDSSSSKPISCTNSSGGHYLWYPSRGGWVPSDDGVNPRPGASGVGGDDGHGGVGGDHGGSGGEGGGEGGGAHGGGGEGG</sequence>
<evidence type="ECO:0000313" key="3">
    <source>
        <dbReference type="Proteomes" id="UP000287224"/>
    </source>
</evidence>
<feature type="region of interest" description="Disordered" evidence="1">
    <location>
        <begin position="1"/>
        <end position="33"/>
    </location>
</feature>
<feature type="region of interest" description="Disordered" evidence="1">
    <location>
        <begin position="133"/>
        <end position="182"/>
    </location>
</feature>
<protein>
    <submittedName>
        <fullName evidence="2">Uncharacterized protein</fullName>
    </submittedName>
</protein>
<organism evidence="2 3">
    <name type="scientific">Dictyobacter aurantiacus</name>
    <dbReference type="NCBI Taxonomy" id="1936993"/>
    <lineage>
        <taxon>Bacteria</taxon>
        <taxon>Bacillati</taxon>
        <taxon>Chloroflexota</taxon>
        <taxon>Ktedonobacteria</taxon>
        <taxon>Ktedonobacterales</taxon>
        <taxon>Dictyobacteraceae</taxon>
        <taxon>Dictyobacter</taxon>
    </lineage>
</organism>
<evidence type="ECO:0000313" key="2">
    <source>
        <dbReference type="EMBL" id="GCE03197.1"/>
    </source>
</evidence>
<reference evidence="3" key="1">
    <citation type="submission" date="2018-12" db="EMBL/GenBank/DDBJ databases">
        <title>Tengunoibacter tsumagoiensis gen. nov., sp. nov., Dictyobacter kobayashii sp. nov., D. alpinus sp. nov., and D. joshuensis sp. nov. and description of Dictyobacteraceae fam. nov. within the order Ktedonobacterales isolated from Tengu-no-mugimeshi.</title>
        <authorList>
            <person name="Wang C.M."/>
            <person name="Zheng Y."/>
            <person name="Sakai Y."/>
            <person name="Toyoda A."/>
            <person name="Minakuchi Y."/>
            <person name="Abe K."/>
            <person name="Yokota A."/>
            <person name="Yabe S."/>
        </authorList>
    </citation>
    <scope>NUCLEOTIDE SEQUENCE [LARGE SCALE GENOMIC DNA]</scope>
    <source>
        <strain evidence="3">S-27</strain>
    </source>
</reference>
<proteinExistence type="predicted"/>
<feature type="compositionally biased region" description="Gly residues" evidence="1">
    <location>
        <begin position="145"/>
        <end position="182"/>
    </location>
</feature>
<dbReference type="Proteomes" id="UP000287224">
    <property type="component" value="Unassembled WGS sequence"/>
</dbReference>
<dbReference type="RefSeq" id="WP_126594498.1">
    <property type="nucleotide sequence ID" value="NZ_BIFQ01000001.1"/>
</dbReference>
<keyword evidence="3" id="KW-1185">Reference proteome</keyword>
<gene>
    <name evidence="2" type="ORF">KDAU_05260</name>
</gene>
<name>A0A401Z8K2_9CHLR</name>
<evidence type="ECO:0000256" key="1">
    <source>
        <dbReference type="SAM" id="MobiDB-lite"/>
    </source>
</evidence>
<dbReference type="EMBL" id="BIFQ01000001">
    <property type="protein sequence ID" value="GCE03197.1"/>
    <property type="molecule type" value="Genomic_DNA"/>
</dbReference>
<comment type="caution">
    <text evidence="2">The sequence shown here is derived from an EMBL/GenBank/DDBJ whole genome shotgun (WGS) entry which is preliminary data.</text>
</comment>
<dbReference type="AlphaFoldDB" id="A0A401Z8K2"/>